<proteinExistence type="predicted"/>
<evidence type="ECO:0000313" key="2">
    <source>
        <dbReference type="Proteomes" id="UP000284702"/>
    </source>
</evidence>
<dbReference type="Gene3D" id="2.10.50.10">
    <property type="entry name" value="Tumor Necrosis Factor Receptor, subunit A, domain 2"/>
    <property type="match status" value="1"/>
</dbReference>
<dbReference type="InterPro" id="IPR009030">
    <property type="entry name" value="Growth_fac_rcpt_cys_sf"/>
</dbReference>
<dbReference type="VEuPathDB" id="FungiDB:H257_03150"/>
<dbReference type="AlphaFoldDB" id="A0A3R7WE85"/>
<evidence type="ECO:0000313" key="1">
    <source>
        <dbReference type="EMBL" id="RQM19539.1"/>
    </source>
</evidence>
<dbReference type="SMART" id="SM01411">
    <property type="entry name" value="Ephrin_rec_like"/>
    <property type="match status" value="2"/>
</dbReference>
<dbReference type="PANTHER" id="PTHR46967">
    <property type="entry name" value="INSULIN-LIKE GROWTH FACTOR BINDING PROTEIN,N-TERMINAL"/>
    <property type="match status" value="1"/>
</dbReference>
<dbReference type="Proteomes" id="UP000284702">
    <property type="component" value="Unassembled WGS sequence"/>
</dbReference>
<dbReference type="PANTHER" id="PTHR46967:SF2">
    <property type="entry name" value="SUSHI, VON WILLEBRAND FACTOR TYPE A, EGF AND PENTRAXIN DOMAIN-CONTAINING PROTEIN 1-LIKE"/>
    <property type="match status" value="1"/>
</dbReference>
<keyword evidence="2" id="KW-1185">Reference proteome</keyword>
<evidence type="ECO:0008006" key="3">
    <source>
        <dbReference type="Google" id="ProtNLM"/>
    </source>
</evidence>
<protein>
    <recommendedName>
        <fullName evidence="3">Tyrosine-protein kinase ephrin type A/B receptor-like domain-containing protein</fullName>
    </recommendedName>
</protein>
<dbReference type="CDD" id="cd00185">
    <property type="entry name" value="TNFRSF"/>
    <property type="match status" value="1"/>
</dbReference>
<dbReference type="SUPFAM" id="SSF57184">
    <property type="entry name" value="Growth factor receptor domain"/>
    <property type="match status" value="1"/>
</dbReference>
<sequence>MLRVSAWYVRDYQEVDFTTYLGTYSTAGSAQCSDCPMGTYNALPAAPDVSSCVRLSACFPCPANTFTNGTSPPASTSAAACVPCPVGSQFDAATGACVTCPPGTHRNTNTSGCVLCSPGSFTSSETEAQATQCTACSPMQVSSVYGAAACDVCGGGSYSSNQWSSCLSVVVSVGGGNATAASGGLAAGWTTTATFTDQQVTKTIALPLHVVVGQGCASLRLVLSDPFPFQTTSNVSATDGANVLLLVQPTTIASTSVLQVLPTTTGYNVTVMVSNIAATTAAVSLPTAALPSINSFFYFDLNVDLTVVPLVPAMLAHIKRNSIAIHRRLSKRNVPLQPSVGLLTLSFRKTAPTDPPQSSVVANVLGLGVVLITIFAFAPSCFPIPTPPPSWPISTGWVAPYETSSDLASQWTIFASLSTPPPPLPPTLVALLTPQGPATSFQTTSKATFTQTFPVYLQPRTPLIVRGYVNGSVSTFVKSSESTEARG</sequence>
<reference evidence="1" key="1">
    <citation type="submission" date="2018-07" db="EMBL/GenBank/DDBJ databases">
        <title>Annotation of Aphanomyces astaci genome assembly.</title>
        <authorList>
            <person name="Studholme D.J."/>
        </authorList>
    </citation>
    <scope>NUCLEOTIDE SEQUENCE [LARGE SCALE GENOMIC DNA]</scope>
    <source>
        <strain evidence="1">Pc</strain>
    </source>
</reference>
<name>A0A3R7WE85_APHAT</name>
<accession>A0A3R7WE85</accession>
<gene>
    <name evidence="1" type="ORF">B5M09_005813</name>
</gene>
<organism evidence="1 2">
    <name type="scientific">Aphanomyces astaci</name>
    <name type="common">Crayfish plague agent</name>
    <dbReference type="NCBI Taxonomy" id="112090"/>
    <lineage>
        <taxon>Eukaryota</taxon>
        <taxon>Sar</taxon>
        <taxon>Stramenopiles</taxon>
        <taxon>Oomycota</taxon>
        <taxon>Saprolegniomycetes</taxon>
        <taxon>Saprolegniales</taxon>
        <taxon>Verrucalvaceae</taxon>
        <taxon>Aphanomyces</taxon>
    </lineage>
</organism>
<comment type="caution">
    <text evidence="1">The sequence shown here is derived from an EMBL/GenBank/DDBJ whole genome shotgun (WGS) entry which is preliminary data.</text>
</comment>
<dbReference type="EMBL" id="MZMZ02004261">
    <property type="protein sequence ID" value="RQM19539.1"/>
    <property type="molecule type" value="Genomic_DNA"/>
</dbReference>